<protein>
    <recommendedName>
        <fullName evidence="2">Restriction endonuclease type IV Mrr domain-containing protein</fullName>
    </recommendedName>
</protein>
<dbReference type="InterPro" id="IPR007560">
    <property type="entry name" value="Restrct_endonuc_IV_Mrr"/>
</dbReference>
<reference evidence="3 4" key="1">
    <citation type="journal article" date="2016" name="Nat. Commun.">
        <title>Thousands of microbial genomes shed light on interconnected biogeochemical processes in an aquifer system.</title>
        <authorList>
            <person name="Anantharaman K."/>
            <person name="Brown C.T."/>
            <person name="Hug L.A."/>
            <person name="Sharon I."/>
            <person name="Castelle C.J."/>
            <person name="Probst A.J."/>
            <person name="Thomas B.C."/>
            <person name="Singh A."/>
            <person name="Wilkins M.J."/>
            <person name="Karaoz U."/>
            <person name="Brodie E.L."/>
            <person name="Williams K.H."/>
            <person name="Hubbard S.S."/>
            <person name="Banfield J.F."/>
        </authorList>
    </citation>
    <scope>NUCLEOTIDE SEQUENCE [LARGE SCALE GENOMIC DNA]</scope>
</reference>
<sequence>MKIKMISKNKALLILVSTIFIILLQSPKIFSESEAYPEYMGEFYFNAAEKCFSKERYSEARSYYLTIEINYKDTPFAKIAKEKAKKCWDIIRNSRELNIIEEKKNEGIIELTYEIINKSKRNLLISYYIQKGIPLSNFSNNKIEYEEYDVYLRPGQKIRENYLTPRRFFGDEEYKIDIKETMFLREDENTDVNAKPIKWGSIYQGELKLLEAFKGKEFSKELSNWQEENSKKQFKKNIIKGILLCGVIGGLIFASLRIWKNRKIQESRRWAGGKMVSENDLFGGEVGLLDHEKSLREREFENSLRKGDPAAISKFFWQEFPLSEILYQEKSNILTLKMEIEPFNYNSKDKISPREIELNYRNQLLSQAMTMLYNVFDIRIVEDFIDIVRIEFISNFIDRYGRPSKGCILSLEAPRKEVQKIVRQNFDLNNTFEIFSIYYQTDDNYRPGKVISHREIDEHKYGMRESKIEEFEKTLGLNIENLFESEYENLIKVFLENLGFVIGNCKKIGQEGICIIAYNYQTILKGKYIVFVRNHKQPTFVEIGAVRELFGMLIHESAQKGILISSSDFTKEATEFANGKPLELVNRKNLEMLLQKHVDQRYLNKMNLMVVK</sequence>
<dbReference type="GO" id="GO:0009307">
    <property type="term" value="P:DNA restriction-modification system"/>
    <property type="evidence" value="ECO:0007669"/>
    <property type="project" value="InterPro"/>
</dbReference>
<feature type="domain" description="Restriction endonuclease type IV Mrr" evidence="2">
    <location>
        <begin position="484"/>
        <end position="593"/>
    </location>
</feature>
<dbReference type="GO" id="GO:0003677">
    <property type="term" value="F:DNA binding"/>
    <property type="evidence" value="ECO:0007669"/>
    <property type="project" value="InterPro"/>
</dbReference>
<dbReference type="Gene3D" id="3.40.1350.10">
    <property type="match status" value="1"/>
</dbReference>
<dbReference type="InterPro" id="IPR052906">
    <property type="entry name" value="Type_IV_Methyl-Rstrct_Enzyme"/>
</dbReference>
<dbReference type="EMBL" id="MGDB01000020">
    <property type="protein sequence ID" value="OGL42910.1"/>
    <property type="molecule type" value="Genomic_DNA"/>
</dbReference>
<name>A0A1F7RNL1_9BACT</name>
<keyword evidence="1" id="KW-0812">Transmembrane</keyword>
<dbReference type="GO" id="GO:0015666">
    <property type="term" value="F:restriction endodeoxyribonuclease activity"/>
    <property type="evidence" value="ECO:0007669"/>
    <property type="project" value="TreeGrafter"/>
</dbReference>
<proteinExistence type="predicted"/>
<evidence type="ECO:0000256" key="1">
    <source>
        <dbReference type="SAM" id="Phobius"/>
    </source>
</evidence>
<organism evidence="3 4">
    <name type="scientific">Candidatus Schekmanbacteria bacterium GWA2_38_11</name>
    <dbReference type="NCBI Taxonomy" id="1817876"/>
    <lineage>
        <taxon>Bacteria</taxon>
        <taxon>Candidatus Schekmaniibacteriota</taxon>
    </lineage>
</organism>
<evidence type="ECO:0000313" key="4">
    <source>
        <dbReference type="Proteomes" id="UP000178526"/>
    </source>
</evidence>
<dbReference type="SUPFAM" id="SSF52980">
    <property type="entry name" value="Restriction endonuclease-like"/>
    <property type="match status" value="1"/>
</dbReference>
<evidence type="ECO:0000313" key="3">
    <source>
        <dbReference type="EMBL" id="OGL42910.1"/>
    </source>
</evidence>
<dbReference type="InterPro" id="IPR011856">
    <property type="entry name" value="tRNA_endonuc-like_dom_sf"/>
</dbReference>
<dbReference type="AlphaFoldDB" id="A0A1F7RNL1"/>
<dbReference type="InterPro" id="IPR011335">
    <property type="entry name" value="Restrct_endonuc-II-like"/>
</dbReference>
<keyword evidence="1" id="KW-1133">Transmembrane helix</keyword>
<dbReference type="PANTHER" id="PTHR30015:SF6">
    <property type="entry name" value="SLL1429 PROTEIN"/>
    <property type="match status" value="1"/>
</dbReference>
<dbReference type="Pfam" id="PF04471">
    <property type="entry name" value="Mrr_cat"/>
    <property type="match status" value="1"/>
</dbReference>
<evidence type="ECO:0000259" key="2">
    <source>
        <dbReference type="Pfam" id="PF04471"/>
    </source>
</evidence>
<dbReference type="PANTHER" id="PTHR30015">
    <property type="entry name" value="MRR RESTRICTION SYSTEM PROTEIN"/>
    <property type="match status" value="1"/>
</dbReference>
<dbReference type="Proteomes" id="UP000178526">
    <property type="component" value="Unassembled WGS sequence"/>
</dbReference>
<keyword evidence="1" id="KW-0472">Membrane</keyword>
<comment type="caution">
    <text evidence="3">The sequence shown here is derived from an EMBL/GenBank/DDBJ whole genome shotgun (WGS) entry which is preliminary data.</text>
</comment>
<accession>A0A1F7RNL1</accession>
<feature type="transmembrane region" description="Helical" evidence="1">
    <location>
        <begin position="238"/>
        <end position="259"/>
    </location>
</feature>
<gene>
    <name evidence="3" type="ORF">A2042_01850</name>
</gene>